<organism evidence="1">
    <name type="scientific">uncultured organism MedDCM-OCT-S04-C478</name>
    <dbReference type="NCBI Taxonomy" id="743617"/>
    <lineage>
        <taxon>unclassified sequences</taxon>
        <taxon>environmental samples</taxon>
    </lineage>
</organism>
<accession>D6PK25</accession>
<dbReference type="AlphaFoldDB" id="D6PK25"/>
<name>D6PK25_9ZZZZ</name>
<reference evidence="1" key="1">
    <citation type="journal article" date="2010" name="ISME J.">
        <title>Metagenome of the Mediterranean deep chlorophyll maximum studied by direct and fosmid library 454 pyrosequencing.</title>
        <authorList>
            <person name="Ghai R."/>
            <person name="Martin-Cuadrado A.B."/>
            <person name="Molto A.G."/>
            <person name="Heredia I.G."/>
            <person name="Cabrera R."/>
            <person name="Martin J."/>
            <person name="Verdu M."/>
            <person name="Deschamps P."/>
            <person name="Moreira D."/>
            <person name="Lopez-Garcia P."/>
            <person name="Mira A."/>
            <person name="Rodriguez-Valera F."/>
        </authorList>
    </citation>
    <scope>NUCLEOTIDE SEQUENCE</scope>
</reference>
<proteinExistence type="predicted"/>
<evidence type="ECO:0000313" key="1">
    <source>
        <dbReference type="EMBL" id="ADD96076.1"/>
    </source>
</evidence>
<protein>
    <submittedName>
        <fullName evidence="1">Uncharacterized protein</fullName>
    </submittedName>
</protein>
<sequence length="65" mass="7729">MQFELPRRQRKSFEAIAKSSLSDKFNKEQAIDTFNKIKKNTKTHLILLVRLREKRSCVGATRYCR</sequence>
<dbReference type="EMBL" id="GU943118">
    <property type="protein sequence ID" value="ADD96076.1"/>
    <property type="molecule type" value="Genomic_DNA"/>
</dbReference>